<keyword evidence="10" id="KW-1039">Host endosome</keyword>
<keyword evidence="12 15" id="KW-0238">DNA-binding</keyword>
<evidence type="ECO:0000256" key="6">
    <source>
        <dbReference type="ARBA" id="ARBA00022812"/>
    </source>
</evidence>
<dbReference type="InterPro" id="IPR000784">
    <property type="entry name" value="Late_L2"/>
</dbReference>
<evidence type="ECO:0000256" key="15">
    <source>
        <dbReference type="HAMAP-Rule" id="MF_04003"/>
    </source>
</evidence>
<keyword evidence="14 15" id="KW-1160">Virus entry into host cell</keyword>
<keyword evidence="4 15" id="KW-1048">Host nucleus</keyword>
<dbReference type="Pfam" id="PF00513">
    <property type="entry name" value="Late_protein_L2"/>
    <property type="match status" value="1"/>
</dbReference>
<evidence type="ECO:0000313" key="16">
    <source>
        <dbReference type="EMBL" id="AYA93724.1"/>
    </source>
</evidence>
<sequence>MYRAKRIKRASVQDIYRSCVQGGDCPEDVKNKVEGTTWADTLLKIFSSVIYLGNLGIGTGRGGGGSMGYRPLDAQTPRTGTNVPVPPRPTIPTVDVIGPQDVLPITPEAPIIVPLEEGIPEVGIIDTPAGGPGLGTESIDITTVLDPISEVTGVGEHPNIINSSEEPAQIDIPIDVQLSPPPPKRIALDPKITDNVSVIEIRASHIDPDINVFVDAQFDGINIGQSEDIELEDINLREEFEIEEGPLRSTPLSNRVITRARDLYHRFVEQVPTSSADLFSWSSRPSRFEFENPAFDDVIAEEFRRELESVSNEAEALPTQFIGSPRLSELPDQTVRISRLGRRPGITTRSGLQIGQKIHYYHDFSPIQETIELQPVGEYSHEATVVDELATSSFINPFENAINGFSDEQLLDTFDEDFTQTHLVVIGGVRDDIEMPSLASNFKINMLVNLPDSSILNNTTGLPMSPINIPSDTNIPIVPGFDVDVDVGDFNIHPSLLRRKRKRSMF</sequence>
<protein>
    <recommendedName>
        <fullName evidence="15">Minor capsid protein L2</fullName>
    </recommendedName>
</protein>
<evidence type="ECO:0000256" key="1">
    <source>
        <dbReference type="ARBA" id="ARBA00022524"/>
    </source>
</evidence>
<dbReference type="HAMAP" id="MF_04003">
    <property type="entry name" value="PPV_L2"/>
    <property type="match status" value="1"/>
</dbReference>
<accession>A0A385PIE1</accession>
<dbReference type="GO" id="GO:0046718">
    <property type="term" value="P:symbiont entry into host cell"/>
    <property type="evidence" value="ECO:0007669"/>
    <property type="project" value="UniProtKB-KW"/>
</dbReference>
<keyword evidence="1 15" id="KW-1163">Viral penetration into host nucleus</keyword>
<dbReference type="GO" id="GO:0043657">
    <property type="term" value="C:host cell"/>
    <property type="evidence" value="ECO:0007669"/>
    <property type="project" value="GOC"/>
</dbReference>
<dbReference type="GO" id="GO:0005198">
    <property type="term" value="F:structural molecule activity"/>
    <property type="evidence" value="ECO:0007669"/>
    <property type="project" value="UniProtKB-UniRule"/>
</dbReference>
<keyword evidence="2 15" id="KW-0597">Phosphoprotein</keyword>
<evidence type="ECO:0000256" key="9">
    <source>
        <dbReference type="ARBA" id="ARBA00022952"/>
    </source>
</evidence>
<evidence type="ECO:0000256" key="14">
    <source>
        <dbReference type="ARBA" id="ARBA00023296"/>
    </source>
</evidence>
<evidence type="ECO:0000256" key="13">
    <source>
        <dbReference type="ARBA" id="ARBA00023157"/>
    </source>
</evidence>
<keyword evidence="9 15" id="KW-1177">Microtubular inwards viral transport</keyword>
<evidence type="ECO:0000256" key="3">
    <source>
        <dbReference type="ARBA" id="ARBA00022561"/>
    </source>
</evidence>
<gene>
    <name evidence="15" type="primary">L2</name>
</gene>
<comment type="subunit">
    <text evidence="15">Interacts with major capsid protein L1. Interacts with E2; this interaction inhibits E2 transcriptional activity but not the DNA replication function E2. Interacts with host HSPA8; this interaction is required for L2 nuclear translocation. Interacts with host importins KPNB2 and KPNB3. Forms a complex with importin alpha2-beta1 heterodimers via interaction with the importin alpha2 adapter. Interacts with host DYNLT1; this interaction is essential for virus intracellular transport during entry. Interacts (via C-terminus) with host retromer subunits VPS35 AND VPS29.</text>
</comment>
<feature type="disulfide bond" evidence="15">
    <location>
        <begin position="19"/>
        <end position="25"/>
    </location>
</feature>
<evidence type="ECO:0000256" key="7">
    <source>
        <dbReference type="ARBA" id="ARBA00022844"/>
    </source>
</evidence>
<dbReference type="GO" id="GO:0019028">
    <property type="term" value="C:viral capsid"/>
    <property type="evidence" value="ECO:0007669"/>
    <property type="project" value="UniProtKB-UniRule"/>
</dbReference>
<evidence type="ECO:0000256" key="12">
    <source>
        <dbReference type="ARBA" id="ARBA00023125"/>
    </source>
</evidence>
<proteinExistence type="inferred from homology"/>
<dbReference type="EMBL" id="MH777208">
    <property type="protein sequence ID" value="AYA93724.1"/>
    <property type="molecule type" value="Genomic_DNA"/>
</dbReference>
<dbReference type="GO" id="GO:0003677">
    <property type="term" value="F:DNA binding"/>
    <property type="evidence" value="ECO:0007669"/>
    <property type="project" value="UniProtKB-UniRule"/>
</dbReference>
<keyword evidence="6" id="KW-1040">Host Golgi apparatus</keyword>
<evidence type="ECO:0000256" key="4">
    <source>
        <dbReference type="ARBA" id="ARBA00022562"/>
    </source>
</evidence>
<comment type="subcellular location">
    <subcellularLocation>
        <location evidence="15">Virion</location>
    </subcellularLocation>
    <subcellularLocation>
        <location evidence="15">Host nucleus</location>
    </subcellularLocation>
</comment>
<name>A0A385PIE1_9PAPI</name>
<reference evidence="16" key="1">
    <citation type="journal article" date="2018" name="Nat. Med.">
        <title>Expanded skin virome in DOCK8-deficient patients.</title>
        <authorList>
            <consortium name="NISC Comparative Sequencing Program"/>
            <person name="Tirosh O."/>
            <person name="Conlan S."/>
            <person name="Deming C."/>
            <person name="Lee-Lin S.Q."/>
            <person name="Huang X."/>
            <person name="Su H.C."/>
            <person name="Freeman A.F."/>
            <person name="Segre J.A."/>
            <person name="Kong H.H."/>
        </authorList>
    </citation>
    <scope>NUCLEOTIDE SEQUENCE</scope>
    <source>
        <strain evidence="16">HPV-mSK_063</strain>
    </source>
</reference>
<keyword evidence="5 15" id="KW-0945">Host-virus interaction</keyword>
<evidence type="ECO:0000256" key="5">
    <source>
        <dbReference type="ARBA" id="ARBA00022581"/>
    </source>
</evidence>
<comment type="function">
    <text evidence="15">Minor protein of the capsid that localizes along the inner surface of the virion, within the central cavities beneath the L1 pentamers. Plays a role in capsid stabilization through interaction with the major capsid protein L1. Once the virion enters the host cell, L2 escorts the genomic DNA into the nucleus by promoting escape from the endosomal compartments and traffic through the host Golgi network. Mechanistically, the C-terminus of L2 possesses a cell-penetrating peptide that protudes from the host endosome, interacts with host cytoplasmic retromer cargo and thereby mediates the capsid delivery to the host trans-Golgi network. Plays a role through its interaction with host dynein in the intracellular microtubule-dependent transport of viral capsid toward the nucleus. Mediates the viral genome import into the nucleus through binding to host importins. Once within the nucleus, L2 localizes viral genomes to host PML bodies in order to activate early gene expression for establishment of infection. Later on, promotes late gene expression by interacting with the viral E2 protein and by inhibiting its transcriptional activation functions. During virion assembly, encapsidates the genome by direct interaction with the viral DNA.</text>
</comment>
<dbReference type="GO" id="GO:0075521">
    <property type="term" value="P:microtubule-dependent intracellular transport of viral material towards nucleus"/>
    <property type="evidence" value="ECO:0007669"/>
    <property type="project" value="UniProtKB-UniRule"/>
</dbReference>
<evidence type="ECO:0000256" key="2">
    <source>
        <dbReference type="ARBA" id="ARBA00022553"/>
    </source>
</evidence>
<dbReference type="GO" id="GO:0075732">
    <property type="term" value="P:viral penetration into host nucleus"/>
    <property type="evidence" value="ECO:0007669"/>
    <property type="project" value="UniProtKB-KW"/>
</dbReference>
<comment type="PTM">
    <text evidence="15">Highly phosphorylated.</text>
</comment>
<keyword evidence="11 15" id="KW-1176">Cytoplasmic inwards viral transport</keyword>
<evidence type="ECO:0000256" key="10">
    <source>
        <dbReference type="ARBA" id="ARBA00023046"/>
    </source>
</evidence>
<keyword evidence="13 15" id="KW-1015">Disulfide bond</keyword>
<dbReference type="GO" id="GO:0042025">
    <property type="term" value="C:host cell nucleus"/>
    <property type="evidence" value="ECO:0007669"/>
    <property type="project" value="UniProtKB-SubCell"/>
</dbReference>
<keyword evidence="8 15" id="KW-0426">Late protein</keyword>
<keyword evidence="7 15" id="KW-0946">Virion</keyword>
<organism evidence="16">
    <name type="scientific">Human papillomavirus</name>
    <dbReference type="NCBI Taxonomy" id="10566"/>
    <lineage>
        <taxon>Viruses</taxon>
        <taxon>Monodnaviria</taxon>
        <taxon>Shotokuvirae</taxon>
        <taxon>Cossaviricota</taxon>
        <taxon>Papovaviricetes</taxon>
        <taxon>Zurhausenvirales</taxon>
        <taxon>Papillomaviridae</taxon>
    </lineage>
</organism>
<evidence type="ECO:0000256" key="8">
    <source>
        <dbReference type="ARBA" id="ARBA00022921"/>
    </source>
</evidence>
<keyword evidence="3 15" id="KW-0167">Capsid protein</keyword>
<comment type="caution">
    <text evidence="15">Lacks conserved residue(s) required for the propagation of feature annotation.</text>
</comment>
<evidence type="ECO:0000256" key="11">
    <source>
        <dbReference type="ARBA" id="ARBA00023120"/>
    </source>
</evidence>
<comment type="similarity">
    <text evidence="15">Belongs to the papillomaviridae L2 protein family.</text>
</comment>